<dbReference type="PANTHER" id="PTHR32114:SF2">
    <property type="entry name" value="ABC TRANSPORTER ABCH.3"/>
    <property type="match status" value="1"/>
</dbReference>
<dbReference type="InterPro" id="IPR027417">
    <property type="entry name" value="P-loop_NTPase"/>
</dbReference>
<dbReference type="PANTHER" id="PTHR32114">
    <property type="entry name" value="ABC TRANSPORTER ABCH.3"/>
    <property type="match status" value="1"/>
</dbReference>
<evidence type="ECO:0000256" key="2">
    <source>
        <dbReference type="ARBA" id="ARBA00011322"/>
    </source>
</evidence>
<evidence type="ECO:0000313" key="5">
    <source>
        <dbReference type="EMBL" id="MEJ8277440.1"/>
    </source>
</evidence>
<dbReference type="EMBL" id="JBBJUP010000001">
    <property type="protein sequence ID" value="MEJ8277440.1"/>
    <property type="molecule type" value="Genomic_DNA"/>
</dbReference>
<comment type="subunit">
    <text evidence="2">Heterodimer of SbcC and SbcD.</text>
</comment>
<dbReference type="RefSeq" id="WP_340285475.1">
    <property type="nucleotide sequence ID" value="NZ_JBBJUP010000001.1"/>
</dbReference>
<accession>A0ABU8T0F2</accession>
<evidence type="ECO:0000256" key="1">
    <source>
        <dbReference type="ARBA" id="ARBA00006930"/>
    </source>
</evidence>
<keyword evidence="6" id="KW-1185">Reference proteome</keyword>
<dbReference type="Proteomes" id="UP001364211">
    <property type="component" value="Unassembled WGS sequence"/>
</dbReference>
<protein>
    <recommendedName>
        <fullName evidence="3">Nuclease SbcCD subunit C</fullName>
    </recommendedName>
</protein>
<evidence type="ECO:0000256" key="3">
    <source>
        <dbReference type="ARBA" id="ARBA00013368"/>
    </source>
</evidence>
<dbReference type="InterPro" id="IPR038729">
    <property type="entry name" value="Rad50/SbcC_AAA"/>
</dbReference>
<evidence type="ECO:0000259" key="4">
    <source>
        <dbReference type="Pfam" id="PF13476"/>
    </source>
</evidence>
<reference evidence="5 6" key="1">
    <citation type="submission" date="2024-03" db="EMBL/GenBank/DDBJ databases">
        <title>Draft genome sequence of Pseudonocardia sp. DW16-2.</title>
        <authorList>
            <person name="Duangmal K."/>
        </authorList>
    </citation>
    <scope>NUCLEOTIDE SEQUENCE [LARGE SCALE GENOMIC DNA]</scope>
    <source>
        <strain evidence="5 6">DW16-2</strain>
    </source>
</reference>
<dbReference type="Pfam" id="PF13476">
    <property type="entry name" value="AAA_23"/>
    <property type="match status" value="1"/>
</dbReference>
<gene>
    <name evidence="5" type="ORF">WJX68_00740</name>
</gene>
<organism evidence="5 6">
    <name type="scientific">Pseudonocardia spirodelae</name>
    <dbReference type="NCBI Taxonomy" id="3133431"/>
    <lineage>
        <taxon>Bacteria</taxon>
        <taxon>Bacillati</taxon>
        <taxon>Actinomycetota</taxon>
        <taxon>Actinomycetes</taxon>
        <taxon>Pseudonocardiales</taxon>
        <taxon>Pseudonocardiaceae</taxon>
        <taxon>Pseudonocardia</taxon>
    </lineage>
</organism>
<comment type="caution">
    <text evidence="5">The sequence shown here is derived from an EMBL/GenBank/DDBJ whole genome shotgun (WGS) entry which is preliminary data.</text>
</comment>
<sequence>MDKAELGLYELLIERLLADDAVDDAMSGLILAAWSGADALADALAGRGAPTAEPPGETEVEHPDVYLAAVHVEGFRGIGRPATLQLAPGPGLTLVTGRNGSGKSSFAEAAELVMTGRNERWAGKNAVWRDGWRSLHSRDDASVAVDLTVAGTNGTTKVQRRWTQEDKLEGGRWTRQEPKAKVQDFDGSAWGASMQTYRPFLSYSELGALIDGKPTELHDAVHDLLGLGALTATQTRLKAARKPLADRARDASAERKAIRTDLASADDPRIVEALALLKPTSPDLGRLAGLGTARRTWDGSPDSSLLPRIPAAMPQACARSWTCRLTSRVPASRG</sequence>
<evidence type="ECO:0000313" key="6">
    <source>
        <dbReference type="Proteomes" id="UP001364211"/>
    </source>
</evidence>
<dbReference type="Gene3D" id="3.40.50.300">
    <property type="entry name" value="P-loop containing nucleotide triphosphate hydrolases"/>
    <property type="match status" value="1"/>
</dbReference>
<feature type="domain" description="Rad50/SbcC-type AAA" evidence="4">
    <location>
        <begin position="70"/>
        <end position="166"/>
    </location>
</feature>
<dbReference type="SUPFAM" id="SSF52540">
    <property type="entry name" value="P-loop containing nucleoside triphosphate hydrolases"/>
    <property type="match status" value="1"/>
</dbReference>
<proteinExistence type="inferred from homology"/>
<name>A0ABU8T0F2_9PSEU</name>
<comment type="similarity">
    <text evidence="1">Belongs to the SMC family. SbcC subfamily.</text>
</comment>